<dbReference type="Proteomes" id="UP000652219">
    <property type="component" value="Unassembled WGS sequence"/>
</dbReference>
<dbReference type="InterPro" id="IPR050776">
    <property type="entry name" value="Ank_Repeat/CDKN_Inhibitor"/>
</dbReference>
<gene>
    <name evidence="6" type="ORF">CSOJ01_09979</name>
</gene>
<evidence type="ECO:0000256" key="3">
    <source>
        <dbReference type="PROSITE-ProRule" id="PRU00023"/>
    </source>
</evidence>
<evidence type="ECO:0000313" key="7">
    <source>
        <dbReference type="Proteomes" id="UP000652219"/>
    </source>
</evidence>
<dbReference type="AlphaFoldDB" id="A0A8H6J1I8"/>
<sequence length="559" mass="61869">MSGPQAEPDSTPTPVPAPAPSSNGASEKSPDHDGSLAVAIVLQWNEAEATAWCPFCLQRHKHAVKFFKYNRGGYPARSPEGRYVYAGTRSKTIRRAVAPCMGSESNSTTYRLLFPFEDDERVEKLGWEVGFSRKGPKEKFYADHFRTVGVSAPEKATQTSNSNDGGQVIRQLESAQLEDVCSSPKSLDATANAQEDKGDGKEVLSPTDSGVHLSINPDSTATDIGIHACAARGDRARLNSLLEQEVDVDSRDPKQRTPLMEAALWTQPEIVRGLLKAGADPELKDEDGRSAIDLAAETDRNEEERYRRDNQYVEKPFEAKAKRRKIRGLLGAVPSFEAPKKTGIEMSENPRCYISQQDNTVTLISPEQGVPIDDLEHPVGWLERGGPFRTVVAEVGHDGPDDANPEALGDVDKLASGYWASETRRLAAEIGLPFAPHWRDEGKPRGTYNASHAEAKLMCYLARRHDVAVGDAADPVRGELLHVLSRRQELKIERARILTSRSPCASCAKFKKQVEQQRDIEFELVVATEASTWDDSFKYRSGWSWDLAERRRQGRQGGF</sequence>
<evidence type="ECO:0000259" key="5">
    <source>
        <dbReference type="Pfam" id="PF24120"/>
    </source>
</evidence>
<evidence type="ECO:0000256" key="4">
    <source>
        <dbReference type="SAM" id="MobiDB-lite"/>
    </source>
</evidence>
<accession>A0A8H6J1I8</accession>
<feature type="region of interest" description="Disordered" evidence="4">
    <location>
        <begin position="1"/>
        <end position="32"/>
    </location>
</feature>
<dbReference type="InterPro" id="IPR002110">
    <property type="entry name" value="Ankyrin_rpt"/>
</dbReference>
<reference evidence="6 7" key="1">
    <citation type="journal article" date="2020" name="Phytopathology">
        <title>Genome Sequence Resources of Colletotrichum truncatum, C. plurivorum, C. musicola, and C. sojae: Four Species Pathogenic to Soybean (Glycine max).</title>
        <authorList>
            <person name="Rogerio F."/>
            <person name="Boufleur T.R."/>
            <person name="Ciampi-Guillardi M."/>
            <person name="Sukno S.A."/>
            <person name="Thon M.R."/>
            <person name="Massola Junior N.S."/>
            <person name="Baroncelli R."/>
        </authorList>
    </citation>
    <scope>NUCLEOTIDE SEQUENCE [LARGE SCALE GENOMIC DNA]</scope>
    <source>
        <strain evidence="6 7">LFN0009</strain>
    </source>
</reference>
<proteinExistence type="predicted"/>
<organism evidence="6 7">
    <name type="scientific">Colletotrichum sojae</name>
    <dbReference type="NCBI Taxonomy" id="2175907"/>
    <lineage>
        <taxon>Eukaryota</taxon>
        <taxon>Fungi</taxon>
        <taxon>Dikarya</taxon>
        <taxon>Ascomycota</taxon>
        <taxon>Pezizomycotina</taxon>
        <taxon>Sordariomycetes</taxon>
        <taxon>Hypocreomycetidae</taxon>
        <taxon>Glomerellales</taxon>
        <taxon>Glomerellaceae</taxon>
        <taxon>Colletotrichum</taxon>
        <taxon>Colletotrichum orchidearum species complex</taxon>
    </lineage>
</organism>
<dbReference type="Gene3D" id="1.25.40.20">
    <property type="entry name" value="Ankyrin repeat-containing domain"/>
    <property type="match status" value="1"/>
</dbReference>
<dbReference type="InterPro" id="IPR057517">
    <property type="entry name" value="SsdA-like_C"/>
</dbReference>
<dbReference type="SUPFAM" id="SSF48403">
    <property type="entry name" value="Ankyrin repeat"/>
    <property type="match status" value="1"/>
</dbReference>
<dbReference type="PROSITE" id="PS50088">
    <property type="entry name" value="ANK_REPEAT"/>
    <property type="match status" value="1"/>
</dbReference>
<dbReference type="EMBL" id="WIGN01000200">
    <property type="protein sequence ID" value="KAF6804759.1"/>
    <property type="molecule type" value="Genomic_DNA"/>
</dbReference>
<feature type="region of interest" description="Disordered" evidence="4">
    <location>
        <begin position="184"/>
        <end position="219"/>
    </location>
</feature>
<dbReference type="Pfam" id="PF24120">
    <property type="entry name" value="SsdA_C"/>
    <property type="match status" value="1"/>
</dbReference>
<keyword evidence="2 3" id="KW-0040">ANK repeat</keyword>
<dbReference type="PROSITE" id="PS50297">
    <property type="entry name" value="ANK_REP_REGION"/>
    <property type="match status" value="1"/>
</dbReference>
<dbReference type="PANTHER" id="PTHR24201">
    <property type="entry name" value="ANK_REP_REGION DOMAIN-CONTAINING PROTEIN"/>
    <property type="match status" value="1"/>
</dbReference>
<name>A0A8H6J1I8_9PEZI</name>
<keyword evidence="7" id="KW-1185">Reference proteome</keyword>
<feature type="compositionally biased region" description="Polar residues" evidence="4">
    <location>
        <begin position="184"/>
        <end position="193"/>
    </location>
</feature>
<protein>
    <submittedName>
        <fullName evidence="6">Ankyrin repeat protein</fullName>
    </submittedName>
</protein>
<dbReference type="InterPro" id="IPR036770">
    <property type="entry name" value="Ankyrin_rpt-contain_sf"/>
</dbReference>
<dbReference type="Pfam" id="PF12796">
    <property type="entry name" value="Ank_2"/>
    <property type="match status" value="1"/>
</dbReference>
<feature type="repeat" description="ANK" evidence="3">
    <location>
        <begin position="254"/>
        <end position="286"/>
    </location>
</feature>
<comment type="caution">
    <text evidence="6">The sequence shown here is derived from an EMBL/GenBank/DDBJ whole genome shotgun (WGS) entry which is preliminary data.</text>
</comment>
<evidence type="ECO:0000256" key="1">
    <source>
        <dbReference type="ARBA" id="ARBA00022737"/>
    </source>
</evidence>
<evidence type="ECO:0000313" key="6">
    <source>
        <dbReference type="EMBL" id="KAF6804759.1"/>
    </source>
</evidence>
<feature type="domain" description="Single-strand DNA deaminase toxin A-like C-terminal" evidence="5">
    <location>
        <begin position="417"/>
        <end position="458"/>
    </location>
</feature>
<keyword evidence="1" id="KW-0677">Repeat</keyword>
<evidence type="ECO:0000256" key="2">
    <source>
        <dbReference type="ARBA" id="ARBA00023043"/>
    </source>
</evidence>